<proteinExistence type="predicted"/>
<dbReference type="Proteomes" id="UP000054549">
    <property type="component" value="Unassembled WGS sequence"/>
</dbReference>
<keyword evidence="2" id="KW-1185">Reference proteome</keyword>
<organism evidence="1 2">
    <name type="scientific">Amanita muscaria (strain Koide BX008)</name>
    <dbReference type="NCBI Taxonomy" id="946122"/>
    <lineage>
        <taxon>Eukaryota</taxon>
        <taxon>Fungi</taxon>
        <taxon>Dikarya</taxon>
        <taxon>Basidiomycota</taxon>
        <taxon>Agaricomycotina</taxon>
        <taxon>Agaricomycetes</taxon>
        <taxon>Agaricomycetidae</taxon>
        <taxon>Agaricales</taxon>
        <taxon>Pluteineae</taxon>
        <taxon>Amanitaceae</taxon>
        <taxon>Amanita</taxon>
    </lineage>
</organism>
<sequence length="56" mass="6368">MPTIFEEVVTSRISRRKMKHKPTLLNVGRVTSREMFSFAPLIVYPTSSTSGLLQMP</sequence>
<protein>
    <submittedName>
        <fullName evidence="1">Uncharacterized protein</fullName>
    </submittedName>
</protein>
<reference evidence="1 2" key="1">
    <citation type="submission" date="2014-04" db="EMBL/GenBank/DDBJ databases">
        <title>Evolutionary Origins and Diversification of the Mycorrhizal Mutualists.</title>
        <authorList>
            <consortium name="DOE Joint Genome Institute"/>
            <consortium name="Mycorrhizal Genomics Consortium"/>
            <person name="Kohler A."/>
            <person name="Kuo A."/>
            <person name="Nagy L.G."/>
            <person name="Floudas D."/>
            <person name="Copeland A."/>
            <person name="Barry K.W."/>
            <person name="Cichocki N."/>
            <person name="Veneault-Fourrey C."/>
            <person name="LaButti K."/>
            <person name="Lindquist E.A."/>
            <person name="Lipzen A."/>
            <person name="Lundell T."/>
            <person name="Morin E."/>
            <person name="Murat C."/>
            <person name="Riley R."/>
            <person name="Ohm R."/>
            <person name="Sun H."/>
            <person name="Tunlid A."/>
            <person name="Henrissat B."/>
            <person name="Grigoriev I.V."/>
            <person name="Hibbett D.S."/>
            <person name="Martin F."/>
        </authorList>
    </citation>
    <scope>NUCLEOTIDE SEQUENCE [LARGE SCALE GENOMIC DNA]</scope>
    <source>
        <strain evidence="1 2">Koide BX008</strain>
    </source>
</reference>
<dbReference type="HOGENOM" id="CLU_3019731_0_0_1"/>
<gene>
    <name evidence="1" type="ORF">M378DRAFT_172991</name>
</gene>
<accession>A0A0C2W4N0</accession>
<dbReference type="EMBL" id="KN818449">
    <property type="protein sequence ID" value="KIL56077.1"/>
    <property type="molecule type" value="Genomic_DNA"/>
</dbReference>
<dbReference type="InParanoid" id="A0A0C2W4N0"/>
<name>A0A0C2W4N0_AMAMK</name>
<feature type="non-terminal residue" evidence="1">
    <location>
        <position position="56"/>
    </location>
</feature>
<evidence type="ECO:0000313" key="2">
    <source>
        <dbReference type="Proteomes" id="UP000054549"/>
    </source>
</evidence>
<evidence type="ECO:0000313" key="1">
    <source>
        <dbReference type="EMBL" id="KIL56077.1"/>
    </source>
</evidence>
<dbReference type="AlphaFoldDB" id="A0A0C2W4N0"/>